<keyword evidence="12 17" id="KW-0456">Lyase</keyword>
<evidence type="ECO:0000256" key="16">
    <source>
        <dbReference type="ARBA" id="ARBA00049209"/>
    </source>
</evidence>
<evidence type="ECO:0000256" key="8">
    <source>
        <dbReference type="ARBA" id="ARBA00022857"/>
    </source>
</evidence>
<evidence type="ECO:0000256" key="1">
    <source>
        <dbReference type="ARBA" id="ARBA00000013"/>
    </source>
</evidence>
<dbReference type="Pfam" id="PF01256">
    <property type="entry name" value="Carb_kinase"/>
    <property type="match status" value="1"/>
</dbReference>
<dbReference type="SUPFAM" id="SSF64153">
    <property type="entry name" value="YjeF N-terminal domain-like"/>
    <property type="match status" value="1"/>
</dbReference>
<dbReference type="NCBIfam" id="TIGR00196">
    <property type="entry name" value="yjeF_cterm"/>
    <property type="match status" value="1"/>
</dbReference>
<dbReference type="InterPro" id="IPR017953">
    <property type="entry name" value="Carbohydrate_kinase_pred_CS"/>
</dbReference>
<evidence type="ECO:0000313" key="22">
    <source>
        <dbReference type="EMBL" id="BEP28257.1"/>
    </source>
</evidence>
<feature type="binding site" evidence="17">
    <location>
        <begin position="423"/>
        <end position="427"/>
    </location>
    <ligand>
        <name>AMP</name>
        <dbReference type="ChEBI" id="CHEBI:456215"/>
    </ligand>
</feature>
<evidence type="ECO:0000256" key="6">
    <source>
        <dbReference type="ARBA" id="ARBA00022741"/>
    </source>
</evidence>
<comment type="similarity">
    <text evidence="18">Belongs to the NnrE/AIBP family.</text>
</comment>
<dbReference type="PROSITE" id="PS51383">
    <property type="entry name" value="YJEF_C_3"/>
    <property type="match status" value="1"/>
</dbReference>
<feature type="binding site" evidence="18">
    <location>
        <position position="129"/>
    </location>
    <ligand>
        <name>K(+)</name>
        <dbReference type="ChEBI" id="CHEBI:29103"/>
    </ligand>
</feature>
<feature type="binding site" evidence="18">
    <location>
        <position position="58"/>
    </location>
    <ligand>
        <name>K(+)</name>
        <dbReference type="ChEBI" id="CHEBI:29103"/>
    </ligand>
</feature>
<feature type="binding site" evidence="18">
    <location>
        <begin position="133"/>
        <end position="139"/>
    </location>
    <ligand>
        <name>(6S)-NADPHX</name>
        <dbReference type="ChEBI" id="CHEBI:64076"/>
    </ligand>
</feature>
<dbReference type="GO" id="GO:0110051">
    <property type="term" value="P:metabolite repair"/>
    <property type="evidence" value="ECO:0007669"/>
    <property type="project" value="TreeGrafter"/>
</dbReference>
<evidence type="ECO:0000313" key="23">
    <source>
        <dbReference type="Proteomes" id="UP001321786"/>
    </source>
</evidence>
<dbReference type="HAMAP" id="MF_01966">
    <property type="entry name" value="NADHX_epimerase"/>
    <property type="match status" value="1"/>
</dbReference>
<dbReference type="InterPro" id="IPR030677">
    <property type="entry name" value="Nnr"/>
</dbReference>
<evidence type="ECO:0000259" key="20">
    <source>
        <dbReference type="PROSITE" id="PS51383"/>
    </source>
</evidence>
<comment type="catalytic activity">
    <reaction evidence="16 17 19">
        <text>(6S)-NADPHX + ADP = AMP + phosphate + NADPH + H(+)</text>
        <dbReference type="Rhea" id="RHEA:32235"/>
        <dbReference type="ChEBI" id="CHEBI:15378"/>
        <dbReference type="ChEBI" id="CHEBI:43474"/>
        <dbReference type="ChEBI" id="CHEBI:57783"/>
        <dbReference type="ChEBI" id="CHEBI:64076"/>
        <dbReference type="ChEBI" id="CHEBI:456215"/>
        <dbReference type="ChEBI" id="CHEBI:456216"/>
        <dbReference type="EC" id="4.2.1.136"/>
    </reaction>
</comment>
<name>A0AAU9E8Z8_9FIRM</name>
<evidence type="ECO:0000256" key="12">
    <source>
        <dbReference type="ARBA" id="ARBA00023239"/>
    </source>
</evidence>
<protein>
    <recommendedName>
        <fullName evidence="19">Bifunctional NAD(P)H-hydrate repair enzyme</fullName>
    </recommendedName>
    <alternativeName>
        <fullName evidence="19">Nicotinamide nucleotide repair protein</fullName>
    </alternativeName>
    <domain>
        <recommendedName>
            <fullName evidence="19">ADP-dependent (S)-NAD(P)H-hydrate dehydratase</fullName>
            <ecNumber evidence="19">4.2.1.136</ecNumber>
        </recommendedName>
        <alternativeName>
            <fullName evidence="19">ADP-dependent NAD(P)HX dehydratase</fullName>
        </alternativeName>
    </domain>
    <domain>
        <recommendedName>
            <fullName evidence="19">NAD(P)H-hydrate epimerase</fullName>
            <ecNumber evidence="19">5.1.99.6</ecNumber>
        </recommendedName>
    </domain>
</protein>
<gene>
    <name evidence="18" type="primary">nnrE</name>
    <name evidence="17" type="synonym">nnrD</name>
    <name evidence="22" type="ORF">HLPR_05880</name>
</gene>
<feature type="binding site" evidence="17">
    <location>
        <position position="452"/>
    </location>
    <ligand>
        <name>AMP</name>
        <dbReference type="ChEBI" id="CHEBI:456215"/>
    </ligand>
</feature>
<evidence type="ECO:0000256" key="9">
    <source>
        <dbReference type="ARBA" id="ARBA00022958"/>
    </source>
</evidence>
<feature type="binding site" evidence="18">
    <location>
        <position position="144"/>
    </location>
    <ligand>
        <name>(6S)-NADPHX</name>
        <dbReference type="ChEBI" id="CHEBI:64076"/>
    </ligand>
</feature>
<evidence type="ECO:0000256" key="18">
    <source>
        <dbReference type="HAMAP-Rule" id="MF_01966"/>
    </source>
</evidence>
<comment type="function">
    <text evidence="14 19">Bifunctional enzyme that catalyzes the epimerization of the S- and R-forms of NAD(P)HX and the dehydration of the S-form of NAD(P)HX at the expense of ADP, which is converted to AMP. This allows the repair of both epimers of NAD(P)HX, a damaged form of NAD(P)H that is a result of enzymatic or heat-dependent hydration.</text>
</comment>
<keyword evidence="7 17" id="KW-0067">ATP-binding</keyword>
<comment type="catalytic activity">
    <reaction evidence="2 18 19">
        <text>(6R)-NADPHX = (6S)-NADPHX</text>
        <dbReference type="Rhea" id="RHEA:32227"/>
        <dbReference type="ChEBI" id="CHEBI:64076"/>
        <dbReference type="ChEBI" id="CHEBI:64077"/>
        <dbReference type="EC" id="5.1.99.6"/>
    </reaction>
</comment>
<feature type="binding site" evidence="18">
    <location>
        <position position="165"/>
    </location>
    <ligand>
        <name>K(+)</name>
        <dbReference type="ChEBI" id="CHEBI:29103"/>
    </ligand>
</feature>
<dbReference type="GO" id="GO:0052856">
    <property type="term" value="F:NAD(P)HX epimerase activity"/>
    <property type="evidence" value="ECO:0007669"/>
    <property type="project" value="UniProtKB-UniRule"/>
</dbReference>
<evidence type="ECO:0000256" key="7">
    <source>
        <dbReference type="ARBA" id="ARBA00022840"/>
    </source>
</evidence>
<evidence type="ECO:0000259" key="21">
    <source>
        <dbReference type="PROSITE" id="PS51385"/>
    </source>
</evidence>
<dbReference type="InterPro" id="IPR029056">
    <property type="entry name" value="Ribokinase-like"/>
</dbReference>
<keyword evidence="9 18" id="KW-0630">Potassium</keyword>
<reference evidence="22 23" key="1">
    <citation type="submission" date="2023-08" db="EMBL/GenBank/DDBJ databases">
        <title>Helicovermis profunda gen. nov., sp. nov., a novel mesophilic, fermentative bacterium within the Bacillota from a deep-sea hydrothermal vent chimney.</title>
        <authorList>
            <person name="Miyazaki U."/>
            <person name="Mizutani D."/>
            <person name="Hashimoto Y."/>
            <person name="Tame A."/>
            <person name="Sawayama S."/>
            <person name="Miyazaki J."/>
            <person name="Takai K."/>
            <person name="Nakagawa S."/>
        </authorList>
    </citation>
    <scope>NUCLEOTIDE SEQUENCE [LARGE SCALE GENOMIC DNA]</scope>
    <source>
        <strain evidence="22 23">S502</strain>
    </source>
</reference>
<keyword evidence="10 17" id="KW-0520">NAD</keyword>
<dbReference type="AlphaFoldDB" id="A0AAU9E8Z8"/>
<keyword evidence="5 18" id="KW-0479">Metal-binding</keyword>
<dbReference type="InterPro" id="IPR000631">
    <property type="entry name" value="CARKD"/>
</dbReference>
<evidence type="ECO:0000256" key="15">
    <source>
        <dbReference type="ARBA" id="ARBA00048238"/>
    </source>
</evidence>
<evidence type="ECO:0000256" key="2">
    <source>
        <dbReference type="ARBA" id="ARBA00000909"/>
    </source>
</evidence>
<dbReference type="GO" id="GO:0052855">
    <property type="term" value="F:ADP-dependent NAD(P)H-hydrate dehydratase activity"/>
    <property type="evidence" value="ECO:0007669"/>
    <property type="project" value="UniProtKB-UniRule"/>
</dbReference>
<comment type="catalytic activity">
    <reaction evidence="1 18 19">
        <text>(6R)-NADHX = (6S)-NADHX</text>
        <dbReference type="Rhea" id="RHEA:32215"/>
        <dbReference type="ChEBI" id="CHEBI:64074"/>
        <dbReference type="ChEBI" id="CHEBI:64075"/>
        <dbReference type="EC" id="5.1.99.6"/>
    </reaction>
</comment>
<sequence length="518" mass="56200">MKLTLSSDIKKIEELSYEKYGIQSITIMENAGSSVAYEIKEANLDTDEFVVVSGTGNNGGDGFVVARHLQNFGYKVTVFIVGNPKNISGDAKINFDILKKIDMQIENISEQNGLIKFEKMIKKCPYIVDAIFGIGIDREISDIYIGTIERINLYKKFVISVDIPSGVDSNDGHIYGTCVRADKTVSFILPKIGNIMYPGSSYSDELIIKTVGIPVKAINEKKLKYQIVTEKFAKNFLMLRKRDSHKGNYGKANIIAGSSGLTGAAILTCKAALRSGLGLLKLYIPESLNTLITLSVPETVTVPLHEMRKGVIGINHINRIVEDSNSVNVLAIGPGCGNTSEISETVRRSILDVKAPLVIDADGLNALSKNIKWLLEREGEIVLTPHPGEMSRLSGYSIDEINKNPIHIANEFAEKWKVVLVLKGSRTVIATPDGSVYVNINGNPGMATAGSGDVLTGIITGFIAQGIEVYKSAILGVFLHGMAGDLMAEKRGEYGLLAGDIVDGLAYALKNLTNLNEK</sequence>
<dbReference type="PANTHER" id="PTHR12592:SF0">
    <property type="entry name" value="ATP-DEPENDENT (S)-NAD(P)H-HYDRATE DEHYDRATASE"/>
    <property type="match status" value="1"/>
</dbReference>
<comment type="cofactor">
    <cofactor evidence="18 19">
        <name>K(+)</name>
        <dbReference type="ChEBI" id="CHEBI:29103"/>
    </cofactor>
    <text evidence="18 19">Binds 1 potassium ion per subunit.</text>
</comment>
<dbReference type="PANTHER" id="PTHR12592">
    <property type="entry name" value="ATP-DEPENDENT (S)-NAD(P)H-HYDRATE DEHYDRATASE FAMILY MEMBER"/>
    <property type="match status" value="1"/>
</dbReference>
<keyword evidence="8 17" id="KW-0521">NADP</keyword>
<keyword evidence="6 17" id="KW-0547">Nucleotide-binding</keyword>
<feature type="binding site" evidence="17">
    <location>
        <position position="453"/>
    </location>
    <ligand>
        <name>(6S)-NADPHX</name>
        <dbReference type="ChEBI" id="CHEBI:64076"/>
    </ligand>
</feature>
<dbReference type="KEGG" id="hprf:HLPR_05880"/>
<feature type="binding site" evidence="18">
    <location>
        <position position="162"/>
    </location>
    <ligand>
        <name>(6S)-NADPHX</name>
        <dbReference type="ChEBI" id="CHEBI:64076"/>
    </ligand>
</feature>
<evidence type="ECO:0000256" key="14">
    <source>
        <dbReference type="ARBA" id="ARBA00025153"/>
    </source>
</evidence>
<dbReference type="GO" id="GO:0005524">
    <property type="term" value="F:ATP binding"/>
    <property type="evidence" value="ECO:0007669"/>
    <property type="project" value="UniProtKB-UniRule"/>
</dbReference>
<dbReference type="InterPro" id="IPR036652">
    <property type="entry name" value="YjeF_N_dom_sf"/>
</dbReference>
<dbReference type="CDD" id="cd01171">
    <property type="entry name" value="YXKO-related"/>
    <property type="match status" value="1"/>
</dbReference>
<evidence type="ECO:0000256" key="19">
    <source>
        <dbReference type="PIRNR" id="PIRNR017184"/>
    </source>
</evidence>
<dbReference type="InterPro" id="IPR004443">
    <property type="entry name" value="YjeF_N_dom"/>
</dbReference>
<dbReference type="SUPFAM" id="SSF53613">
    <property type="entry name" value="Ribokinase-like"/>
    <property type="match status" value="1"/>
</dbReference>
<dbReference type="PROSITE" id="PS01050">
    <property type="entry name" value="YJEF_C_2"/>
    <property type="match status" value="1"/>
</dbReference>
<proteinExistence type="inferred from homology"/>
<organism evidence="22 23">
    <name type="scientific">Helicovermis profundi</name>
    <dbReference type="NCBI Taxonomy" id="3065157"/>
    <lineage>
        <taxon>Bacteria</taxon>
        <taxon>Bacillati</taxon>
        <taxon>Bacillota</taxon>
        <taxon>Clostridia</taxon>
        <taxon>Helicovermis</taxon>
    </lineage>
</organism>
<dbReference type="GO" id="GO:0046496">
    <property type="term" value="P:nicotinamide nucleotide metabolic process"/>
    <property type="evidence" value="ECO:0007669"/>
    <property type="project" value="UniProtKB-UniRule"/>
</dbReference>
<dbReference type="EC" id="4.2.1.136" evidence="19"/>
<comment type="similarity">
    <text evidence="4 19">In the C-terminal section; belongs to the NnrD/CARKD family.</text>
</comment>
<comment type="function">
    <text evidence="18">Catalyzes the epimerization of the S- and R-forms of NAD(P)HX, a damaged form of NAD(P)H that is a result of enzymatic or heat-dependent hydration. This is a prerequisite for the S-specific NAD(P)H-hydrate dehydratase to allow the repair of both epimers of NAD(P)HX.</text>
</comment>
<dbReference type="Gene3D" id="3.40.50.10260">
    <property type="entry name" value="YjeF N-terminal domain"/>
    <property type="match status" value="1"/>
</dbReference>
<dbReference type="Pfam" id="PF03853">
    <property type="entry name" value="YjeF_N"/>
    <property type="match status" value="1"/>
</dbReference>
<feature type="binding site" evidence="18">
    <location>
        <begin position="57"/>
        <end position="61"/>
    </location>
    <ligand>
        <name>(6S)-NADPHX</name>
        <dbReference type="ChEBI" id="CHEBI:64076"/>
    </ligand>
</feature>
<dbReference type="EC" id="5.1.99.6" evidence="19"/>
<dbReference type="PROSITE" id="PS51385">
    <property type="entry name" value="YJEF_N"/>
    <property type="match status" value="1"/>
</dbReference>
<evidence type="ECO:0000256" key="10">
    <source>
        <dbReference type="ARBA" id="ARBA00023027"/>
    </source>
</evidence>
<comment type="similarity">
    <text evidence="3 19">In the N-terminal section; belongs to the NnrE/AIBP family.</text>
</comment>
<dbReference type="HAMAP" id="MF_01965">
    <property type="entry name" value="NADHX_dehydratase"/>
    <property type="match status" value="1"/>
</dbReference>
<dbReference type="Gene3D" id="3.40.1190.20">
    <property type="match status" value="1"/>
</dbReference>
<dbReference type="Proteomes" id="UP001321786">
    <property type="component" value="Chromosome"/>
</dbReference>
<dbReference type="NCBIfam" id="TIGR00197">
    <property type="entry name" value="yjeF_nterm"/>
    <property type="match status" value="1"/>
</dbReference>
<comment type="function">
    <text evidence="17">Catalyzes the dehydration of the S-form of NAD(P)HX at the expense of ADP, which is converted to AMP. Together with NAD(P)HX epimerase, which catalyzes the epimerization of the S- and R-forms, the enzyme allows the repair of both epimers of NAD(P)HX, a damaged form of NAD(P)H that is a result of enzymatic or heat-dependent hydration.</text>
</comment>
<feature type="domain" description="YjeF C-terminal" evidence="20">
    <location>
        <begin position="229"/>
        <end position="512"/>
    </location>
</feature>
<comment type="similarity">
    <text evidence="17">Belongs to the NnrD/CARKD family.</text>
</comment>
<evidence type="ECO:0000256" key="4">
    <source>
        <dbReference type="ARBA" id="ARBA00009524"/>
    </source>
</evidence>
<feature type="binding site" evidence="17">
    <location>
        <position position="386"/>
    </location>
    <ligand>
        <name>(6S)-NADPHX</name>
        <dbReference type="ChEBI" id="CHEBI:64076"/>
    </ligand>
</feature>
<accession>A0AAU9E8Z8</accession>
<feature type="domain" description="YjeF N-terminal" evidence="21">
    <location>
        <begin position="9"/>
        <end position="219"/>
    </location>
</feature>
<feature type="binding site" evidence="17">
    <location>
        <position position="264"/>
    </location>
    <ligand>
        <name>(6S)-NADPHX</name>
        <dbReference type="ChEBI" id="CHEBI:64076"/>
    </ligand>
</feature>
<dbReference type="EMBL" id="AP028654">
    <property type="protein sequence ID" value="BEP28257.1"/>
    <property type="molecule type" value="Genomic_DNA"/>
</dbReference>
<dbReference type="RefSeq" id="WP_338536584.1">
    <property type="nucleotide sequence ID" value="NZ_AP028654.1"/>
</dbReference>
<keyword evidence="13" id="KW-0511">Multifunctional enzyme</keyword>
<comment type="subunit">
    <text evidence="17">Homotetramer.</text>
</comment>
<comment type="catalytic activity">
    <reaction evidence="15 17 19">
        <text>(6S)-NADHX + ADP = AMP + phosphate + NADH + H(+)</text>
        <dbReference type="Rhea" id="RHEA:32223"/>
        <dbReference type="ChEBI" id="CHEBI:15378"/>
        <dbReference type="ChEBI" id="CHEBI:43474"/>
        <dbReference type="ChEBI" id="CHEBI:57945"/>
        <dbReference type="ChEBI" id="CHEBI:64074"/>
        <dbReference type="ChEBI" id="CHEBI:456215"/>
        <dbReference type="ChEBI" id="CHEBI:456216"/>
        <dbReference type="EC" id="4.2.1.136"/>
    </reaction>
</comment>
<evidence type="ECO:0000256" key="17">
    <source>
        <dbReference type="HAMAP-Rule" id="MF_01965"/>
    </source>
</evidence>
<comment type="cofactor">
    <cofactor evidence="17">
        <name>Mg(2+)</name>
        <dbReference type="ChEBI" id="CHEBI:18420"/>
    </cofactor>
</comment>
<feature type="binding site" evidence="17">
    <location>
        <position position="335"/>
    </location>
    <ligand>
        <name>(6S)-NADPHX</name>
        <dbReference type="ChEBI" id="CHEBI:64076"/>
    </ligand>
</feature>
<keyword evidence="23" id="KW-1185">Reference proteome</keyword>
<evidence type="ECO:0000256" key="5">
    <source>
        <dbReference type="ARBA" id="ARBA00022723"/>
    </source>
</evidence>
<evidence type="ECO:0000256" key="3">
    <source>
        <dbReference type="ARBA" id="ARBA00006001"/>
    </source>
</evidence>
<dbReference type="PIRSF" id="PIRSF017184">
    <property type="entry name" value="Nnr"/>
    <property type="match status" value="1"/>
</dbReference>
<evidence type="ECO:0000256" key="13">
    <source>
        <dbReference type="ARBA" id="ARBA00023268"/>
    </source>
</evidence>
<dbReference type="GO" id="GO:0046872">
    <property type="term" value="F:metal ion binding"/>
    <property type="evidence" value="ECO:0007669"/>
    <property type="project" value="UniProtKB-UniRule"/>
</dbReference>
<keyword evidence="11 18" id="KW-0413">Isomerase</keyword>
<evidence type="ECO:0000256" key="11">
    <source>
        <dbReference type="ARBA" id="ARBA00023235"/>
    </source>
</evidence>